<sequence>MQKKRSDWRRITMIAAATAAFMWVMLYAPTPYVVYEPGIAVSVKPMISIEAGDKPGNGDFLLTAVKLTEPNFLRTFSSMWDANKDVHLRRDVFRGYTQEQFAVRQQVIMQGSQNNAIEAAYHYADLPYSTKADGLLVADILIGGDPARSGFKSGDLLHGLRGGEQAETAEQLLASIQSLNQTGVVSFDVDRDGQRTQISFPRESFSEKMTNEQLLDVLGIKSLTELRSLEPDDPENRITIAAGEIGGPSAGLVFALQALELLTEGDLSGGSRIAATGTITVDGRVGAIGGIKQKIVIASEKGAKLFLVPAGNFKEAEAKAKALGTAMKIASVSTLQEAVQQVTLLQKAAQ</sequence>
<proteinExistence type="inferred from homology"/>
<keyword evidence="2" id="KW-1133">Transmembrane helix</keyword>
<dbReference type="Gene3D" id="2.30.42.10">
    <property type="match status" value="1"/>
</dbReference>
<feature type="active site" evidence="1">
    <location>
        <position position="294"/>
    </location>
</feature>
<dbReference type="InterPro" id="IPR027065">
    <property type="entry name" value="Lon_Prtase"/>
</dbReference>
<dbReference type="InterPro" id="IPR020568">
    <property type="entry name" value="Ribosomal_Su5_D2-typ_SF"/>
</dbReference>
<dbReference type="PANTHER" id="PTHR10046">
    <property type="entry name" value="ATP DEPENDENT LON PROTEASE FAMILY MEMBER"/>
    <property type="match status" value="1"/>
</dbReference>
<gene>
    <name evidence="4" type="ORF">FHS16_002199</name>
</gene>
<dbReference type="GO" id="GO:0004176">
    <property type="term" value="F:ATP-dependent peptidase activity"/>
    <property type="evidence" value="ECO:0007669"/>
    <property type="project" value="UniProtKB-UniRule"/>
</dbReference>
<dbReference type="Gene3D" id="3.30.230.10">
    <property type="match status" value="1"/>
</dbReference>
<keyword evidence="1" id="KW-0378">Hydrolase</keyword>
<feature type="active site" evidence="1">
    <location>
        <position position="249"/>
    </location>
</feature>
<dbReference type="GO" id="GO:0030163">
    <property type="term" value="P:protein catabolic process"/>
    <property type="evidence" value="ECO:0007669"/>
    <property type="project" value="InterPro"/>
</dbReference>
<comment type="similarity">
    <text evidence="1">Belongs to the peptidase S16 family.</text>
</comment>
<protein>
    <recommendedName>
        <fullName evidence="1">endopeptidase La</fullName>
        <ecNumber evidence="1">3.4.21.53</ecNumber>
    </recommendedName>
</protein>
<keyword evidence="1" id="KW-0645">Protease</keyword>
<feature type="transmembrane region" description="Helical" evidence="2">
    <location>
        <begin position="12"/>
        <end position="35"/>
    </location>
</feature>
<keyword evidence="1" id="KW-0720">Serine protease</keyword>
<evidence type="ECO:0000256" key="2">
    <source>
        <dbReference type="SAM" id="Phobius"/>
    </source>
</evidence>
<comment type="catalytic activity">
    <reaction evidence="1">
        <text>Hydrolysis of proteins in presence of ATP.</text>
        <dbReference type="EC" id="3.4.21.53"/>
    </reaction>
</comment>
<dbReference type="Pfam" id="PF05362">
    <property type="entry name" value="Lon_C"/>
    <property type="match status" value="1"/>
</dbReference>
<dbReference type="InterPro" id="IPR008269">
    <property type="entry name" value="Lon_proteolytic"/>
</dbReference>
<dbReference type="GO" id="GO:0005524">
    <property type="term" value="F:ATP binding"/>
    <property type="evidence" value="ECO:0007669"/>
    <property type="project" value="InterPro"/>
</dbReference>
<dbReference type="AlphaFoldDB" id="A0A7W5GAB2"/>
<organism evidence="4 5">
    <name type="scientific">Paenibacillus endophyticus</name>
    <dbReference type="NCBI Taxonomy" id="1294268"/>
    <lineage>
        <taxon>Bacteria</taxon>
        <taxon>Bacillati</taxon>
        <taxon>Bacillota</taxon>
        <taxon>Bacilli</taxon>
        <taxon>Bacillales</taxon>
        <taxon>Paenibacillaceae</taxon>
        <taxon>Paenibacillus</taxon>
    </lineage>
</organism>
<evidence type="ECO:0000313" key="5">
    <source>
        <dbReference type="Proteomes" id="UP000518605"/>
    </source>
</evidence>
<reference evidence="4 5" key="1">
    <citation type="submission" date="2020-08" db="EMBL/GenBank/DDBJ databases">
        <title>Genomic Encyclopedia of Type Strains, Phase III (KMG-III): the genomes of soil and plant-associated and newly described type strains.</title>
        <authorList>
            <person name="Whitman W."/>
        </authorList>
    </citation>
    <scope>NUCLEOTIDE SEQUENCE [LARGE SCALE GENOMIC DNA]</scope>
    <source>
        <strain evidence="4 5">CECT 8234</strain>
    </source>
</reference>
<evidence type="ECO:0000313" key="4">
    <source>
        <dbReference type="EMBL" id="MBB3152153.1"/>
    </source>
</evidence>
<dbReference type="PROSITE" id="PS51786">
    <property type="entry name" value="LON_PROTEOLYTIC"/>
    <property type="match status" value="1"/>
</dbReference>
<dbReference type="RefSeq" id="WP_183561808.1">
    <property type="nucleotide sequence ID" value="NZ_CBCSLB010000003.1"/>
</dbReference>
<dbReference type="InterPro" id="IPR036034">
    <property type="entry name" value="PDZ_sf"/>
</dbReference>
<comment type="caution">
    <text evidence="4">The sequence shown here is derived from an EMBL/GenBank/DDBJ whole genome shotgun (WGS) entry which is preliminary data.</text>
</comment>
<keyword evidence="2" id="KW-0812">Transmembrane</keyword>
<feature type="domain" description="Lon proteolytic" evidence="3">
    <location>
        <begin position="242"/>
        <end position="345"/>
    </location>
</feature>
<dbReference type="EC" id="3.4.21.53" evidence="1"/>
<name>A0A7W5GAB2_9BACL</name>
<evidence type="ECO:0000259" key="3">
    <source>
        <dbReference type="PROSITE" id="PS51786"/>
    </source>
</evidence>
<keyword evidence="2" id="KW-0472">Membrane</keyword>
<dbReference type="Proteomes" id="UP000518605">
    <property type="component" value="Unassembled WGS sequence"/>
</dbReference>
<dbReference type="SUPFAM" id="SSF54211">
    <property type="entry name" value="Ribosomal protein S5 domain 2-like"/>
    <property type="match status" value="1"/>
</dbReference>
<dbReference type="GO" id="GO:0004252">
    <property type="term" value="F:serine-type endopeptidase activity"/>
    <property type="evidence" value="ECO:0007669"/>
    <property type="project" value="UniProtKB-UniRule"/>
</dbReference>
<accession>A0A7W5GAB2</accession>
<evidence type="ECO:0000256" key="1">
    <source>
        <dbReference type="PROSITE-ProRule" id="PRU01122"/>
    </source>
</evidence>
<keyword evidence="5" id="KW-1185">Reference proteome</keyword>
<dbReference type="EMBL" id="JACHXW010000005">
    <property type="protein sequence ID" value="MBB3152153.1"/>
    <property type="molecule type" value="Genomic_DNA"/>
</dbReference>
<dbReference type="GO" id="GO:0006508">
    <property type="term" value="P:proteolysis"/>
    <property type="evidence" value="ECO:0007669"/>
    <property type="project" value="UniProtKB-KW"/>
</dbReference>
<dbReference type="InterPro" id="IPR014721">
    <property type="entry name" value="Ribsml_uS5_D2-typ_fold_subgr"/>
</dbReference>
<dbReference type="SUPFAM" id="SSF50156">
    <property type="entry name" value="PDZ domain-like"/>
    <property type="match status" value="1"/>
</dbReference>